<dbReference type="EMBL" id="ML179946">
    <property type="protein sequence ID" value="THU80049.1"/>
    <property type="molecule type" value="Genomic_DNA"/>
</dbReference>
<dbReference type="Gene3D" id="3.60.130.30">
    <property type="match status" value="1"/>
</dbReference>
<evidence type="ECO:0000313" key="1">
    <source>
        <dbReference type="EMBL" id="THU80049.1"/>
    </source>
</evidence>
<dbReference type="Proteomes" id="UP000297245">
    <property type="component" value="Unassembled WGS sequence"/>
</dbReference>
<dbReference type="OrthoDB" id="2658103at2759"/>
<gene>
    <name evidence="1" type="ORF">K435DRAFT_611608</name>
</gene>
<feature type="non-terminal residue" evidence="1">
    <location>
        <position position="1"/>
    </location>
</feature>
<protein>
    <submittedName>
        <fullName evidence="1">Uncharacterized protein</fullName>
    </submittedName>
</protein>
<evidence type="ECO:0000313" key="2">
    <source>
        <dbReference type="Proteomes" id="UP000297245"/>
    </source>
</evidence>
<accession>A0A4S8KVW5</accession>
<proteinExistence type="predicted"/>
<sequence length="156" mass="17822">INVFLSKMFEKEFPQEFKAYRKAHKAARWCLHDPGPYIGKAIVWKLSSAAHLDEDDGCLTVTYPMGSFTGGNMDIYDLHARLLYDAGYVILGFTDFLFHRVSCWKIGSPDAKTLEFMKATGVTPGRIRIVSFFSINTFNQVRNKESNWGLNTLWGR</sequence>
<keyword evidence="2" id="KW-1185">Reference proteome</keyword>
<organism evidence="1 2">
    <name type="scientific">Dendrothele bispora (strain CBS 962.96)</name>
    <dbReference type="NCBI Taxonomy" id="1314807"/>
    <lineage>
        <taxon>Eukaryota</taxon>
        <taxon>Fungi</taxon>
        <taxon>Dikarya</taxon>
        <taxon>Basidiomycota</taxon>
        <taxon>Agaricomycotina</taxon>
        <taxon>Agaricomycetes</taxon>
        <taxon>Agaricomycetidae</taxon>
        <taxon>Agaricales</taxon>
        <taxon>Agaricales incertae sedis</taxon>
        <taxon>Dendrothele</taxon>
    </lineage>
</organism>
<name>A0A4S8KVW5_DENBC</name>
<dbReference type="AlphaFoldDB" id="A0A4S8KVW5"/>
<reference evidence="1 2" key="1">
    <citation type="journal article" date="2019" name="Nat. Ecol. Evol.">
        <title>Megaphylogeny resolves global patterns of mushroom evolution.</title>
        <authorList>
            <person name="Varga T."/>
            <person name="Krizsan K."/>
            <person name="Foldi C."/>
            <person name="Dima B."/>
            <person name="Sanchez-Garcia M."/>
            <person name="Sanchez-Ramirez S."/>
            <person name="Szollosi G.J."/>
            <person name="Szarkandi J.G."/>
            <person name="Papp V."/>
            <person name="Albert L."/>
            <person name="Andreopoulos W."/>
            <person name="Angelini C."/>
            <person name="Antonin V."/>
            <person name="Barry K.W."/>
            <person name="Bougher N.L."/>
            <person name="Buchanan P."/>
            <person name="Buyck B."/>
            <person name="Bense V."/>
            <person name="Catcheside P."/>
            <person name="Chovatia M."/>
            <person name="Cooper J."/>
            <person name="Damon W."/>
            <person name="Desjardin D."/>
            <person name="Finy P."/>
            <person name="Geml J."/>
            <person name="Haridas S."/>
            <person name="Hughes K."/>
            <person name="Justo A."/>
            <person name="Karasinski D."/>
            <person name="Kautmanova I."/>
            <person name="Kiss B."/>
            <person name="Kocsube S."/>
            <person name="Kotiranta H."/>
            <person name="LaButti K.M."/>
            <person name="Lechner B.E."/>
            <person name="Liimatainen K."/>
            <person name="Lipzen A."/>
            <person name="Lukacs Z."/>
            <person name="Mihaltcheva S."/>
            <person name="Morgado L.N."/>
            <person name="Niskanen T."/>
            <person name="Noordeloos M.E."/>
            <person name="Ohm R.A."/>
            <person name="Ortiz-Santana B."/>
            <person name="Ovrebo C."/>
            <person name="Racz N."/>
            <person name="Riley R."/>
            <person name="Savchenko A."/>
            <person name="Shiryaev A."/>
            <person name="Soop K."/>
            <person name="Spirin V."/>
            <person name="Szebenyi C."/>
            <person name="Tomsovsky M."/>
            <person name="Tulloss R.E."/>
            <person name="Uehling J."/>
            <person name="Grigoriev I.V."/>
            <person name="Vagvolgyi C."/>
            <person name="Papp T."/>
            <person name="Martin F.M."/>
            <person name="Miettinen O."/>
            <person name="Hibbett D.S."/>
            <person name="Nagy L.G."/>
        </authorList>
    </citation>
    <scope>NUCLEOTIDE SEQUENCE [LARGE SCALE GENOMIC DNA]</scope>
    <source>
        <strain evidence="1 2">CBS 962.96</strain>
    </source>
</reference>
<feature type="non-terminal residue" evidence="1">
    <location>
        <position position="156"/>
    </location>
</feature>